<protein>
    <recommendedName>
        <fullName evidence="5">Chlorite dismutase</fullName>
    </recommendedName>
</protein>
<dbReference type="GO" id="GO:0020037">
    <property type="term" value="F:heme binding"/>
    <property type="evidence" value="ECO:0007669"/>
    <property type="project" value="InterPro"/>
</dbReference>
<gene>
    <name evidence="4" type="ORF">METZ01_LOCUS296977</name>
</gene>
<keyword evidence="3" id="KW-0408">Iron</keyword>
<dbReference type="GO" id="GO:0046872">
    <property type="term" value="F:metal ion binding"/>
    <property type="evidence" value="ECO:0007669"/>
    <property type="project" value="UniProtKB-KW"/>
</dbReference>
<evidence type="ECO:0008006" key="5">
    <source>
        <dbReference type="Google" id="ProtNLM"/>
    </source>
</evidence>
<evidence type="ECO:0000313" key="4">
    <source>
        <dbReference type="EMBL" id="SVC44123.1"/>
    </source>
</evidence>
<dbReference type="GO" id="GO:0016491">
    <property type="term" value="F:oxidoreductase activity"/>
    <property type="evidence" value="ECO:0007669"/>
    <property type="project" value="InterPro"/>
</dbReference>
<keyword evidence="2" id="KW-0479">Metal-binding</keyword>
<dbReference type="PANTHER" id="PTHR36843">
    <property type="entry name" value="HEME-DEPENDENT PEROXIDASE YWFI-RELATED"/>
    <property type="match status" value="1"/>
</dbReference>
<dbReference type="SUPFAM" id="SSF54909">
    <property type="entry name" value="Dimeric alpha+beta barrel"/>
    <property type="match status" value="1"/>
</dbReference>
<reference evidence="4" key="1">
    <citation type="submission" date="2018-05" db="EMBL/GenBank/DDBJ databases">
        <authorList>
            <person name="Lanie J.A."/>
            <person name="Ng W.-L."/>
            <person name="Kazmierczak K.M."/>
            <person name="Andrzejewski T.M."/>
            <person name="Davidsen T.M."/>
            <person name="Wayne K.J."/>
            <person name="Tettelin H."/>
            <person name="Glass J.I."/>
            <person name="Rusch D."/>
            <person name="Podicherti R."/>
            <person name="Tsui H.-C.T."/>
            <person name="Winkler M.E."/>
        </authorList>
    </citation>
    <scope>NUCLEOTIDE SEQUENCE</scope>
</reference>
<proteinExistence type="predicted"/>
<name>A0A382M5C1_9ZZZZ</name>
<keyword evidence="1" id="KW-0349">Heme</keyword>
<dbReference type="Gene3D" id="3.30.70.1030">
    <property type="entry name" value="Apc35880, domain 1"/>
    <property type="match status" value="2"/>
</dbReference>
<dbReference type="InterPro" id="IPR010644">
    <property type="entry name" value="ChdC/CLD"/>
</dbReference>
<dbReference type="InterPro" id="IPR011008">
    <property type="entry name" value="Dimeric_a/b-barrel"/>
</dbReference>
<dbReference type="Pfam" id="PF06778">
    <property type="entry name" value="Chlor_dismutase"/>
    <property type="match status" value="1"/>
</dbReference>
<dbReference type="EMBL" id="UINC01091395">
    <property type="protein sequence ID" value="SVC44123.1"/>
    <property type="molecule type" value="Genomic_DNA"/>
</dbReference>
<evidence type="ECO:0000256" key="2">
    <source>
        <dbReference type="ARBA" id="ARBA00022723"/>
    </source>
</evidence>
<accession>A0A382M5C1</accession>
<organism evidence="4">
    <name type="scientific">marine metagenome</name>
    <dbReference type="NCBI Taxonomy" id="408172"/>
    <lineage>
        <taxon>unclassified sequences</taxon>
        <taxon>metagenomes</taxon>
        <taxon>ecological metagenomes</taxon>
    </lineage>
</organism>
<evidence type="ECO:0000256" key="3">
    <source>
        <dbReference type="ARBA" id="ARBA00023004"/>
    </source>
</evidence>
<dbReference type="PANTHER" id="PTHR36843:SF1">
    <property type="entry name" value="COPROHEME DECARBOXYLASE"/>
    <property type="match status" value="1"/>
</dbReference>
<dbReference type="AlphaFoldDB" id="A0A382M5C1"/>
<sequence>MEASDNEQYFFNFSFFKIDSKWRWMADLAKEESAKEVENVIINSGIKFRSYSTLGLRDDAEFLFWFAAESVDEIQDVISKLYLTVFGKYILPSHVYLSCTRPSTYARKGTLSSFVLGNEPQKFVIVYPFTKTREWYLLPQAQRQKMMDQHINVSEKYPQVTLNTTYSFGIGDQDFTLAFECDNLVDFQNLIMELRQTKVSAYVAVDTPMITCVKKDIVPLITSLG</sequence>
<evidence type="ECO:0000256" key="1">
    <source>
        <dbReference type="ARBA" id="ARBA00022617"/>
    </source>
</evidence>